<dbReference type="Proteomes" id="UP000198862">
    <property type="component" value="Unassembled WGS sequence"/>
</dbReference>
<evidence type="ECO:0000256" key="2">
    <source>
        <dbReference type="ARBA" id="ARBA00023015"/>
    </source>
</evidence>
<name>A0A1I1RFR7_9GAMM</name>
<dbReference type="STRING" id="1123010.SAMN02745724_04227"/>
<gene>
    <name evidence="5" type="ORF">SAMN02745724_04227</name>
</gene>
<accession>A0A1I1RFR7</accession>
<dbReference type="GO" id="GO:0003677">
    <property type="term" value="F:DNA binding"/>
    <property type="evidence" value="ECO:0007669"/>
    <property type="project" value="UniProtKB-KW"/>
</dbReference>
<dbReference type="Pfam" id="PF03965">
    <property type="entry name" value="Penicillinase_R"/>
    <property type="match status" value="1"/>
</dbReference>
<dbReference type="SUPFAM" id="SSF46785">
    <property type="entry name" value="Winged helix' DNA-binding domain"/>
    <property type="match status" value="1"/>
</dbReference>
<proteinExistence type="inferred from homology"/>
<evidence type="ECO:0000256" key="4">
    <source>
        <dbReference type="ARBA" id="ARBA00023163"/>
    </source>
</evidence>
<dbReference type="InterPro" id="IPR036388">
    <property type="entry name" value="WH-like_DNA-bd_sf"/>
</dbReference>
<organism evidence="5 6">
    <name type="scientific">Pseudoalteromonas denitrificans DSM 6059</name>
    <dbReference type="NCBI Taxonomy" id="1123010"/>
    <lineage>
        <taxon>Bacteria</taxon>
        <taxon>Pseudomonadati</taxon>
        <taxon>Pseudomonadota</taxon>
        <taxon>Gammaproteobacteria</taxon>
        <taxon>Alteromonadales</taxon>
        <taxon>Pseudoalteromonadaceae</taxon>
        <taxon>Pseudoalteromonas</taxon>
    </lineage>
</organism>
<comment type="similarity">
    <text evidence="1">Belongs to the BlaI transcriptional regulatory family.</text>
</comment>
<dbReference type="AlphaFoldDB" id="A0A1I1RFR7"/>
<dbReference type="OrthoDB" id="279010at2"/>
<reference evidence="5 6" key="1">
    <citation type="submission" date="2016-10" db="EMBL/GenBank/DDBJ databases">
        <authorList>
            <person name="de Groot N.N."/>
        </authorList>
    </citation>
    <scope>NUCLEOTIDE SEQUENCE [LARGE SCALE GENOMIC DNA]</scope>
    <source>
        <strain evidence="5 6">DSM 6059</strain>
    </source>
</reference>
<dbReference type="RefSeq" id="WP_091989402.1">
    <property type="nucleotide sequence ID" value="NZ_FOLO01000049.1"/>
</dbReference>
<keyword evidence="6" id="KW-1185">Reference proteome</keyword>
<keyword evidence="2" id="KW-0805">Transcription regulation</keyword>
<dbReference type="Gene3D" id="1.10.10.10">
    <property type="entry name" value="Winged helix-like DNA-binding domain superfamily/Winged helix DNA-binding domain"/>
    <property type="match status" value="1"/>
</dbReference>
<protein>
    <submittedName>
        <fullName evidence="5">Predicted transcriptional regulator</fullName>
    </submittedName>
</protein>
<keyword evidence="3" id="KW-0238">DNA-binding</keyword>
<evidence type="ECO:0000256" key="3">
    <source>
        <dbReference type="ARBA" id="ARBA00023125"/>
    </source>
</evidence>
<sequence length="127" mass="14232">MTKKTVPTKAELNILNILWKVQPSTVRQVHEVLSLTQSTGYTTTLKTMQVMHEKGLVQRDESSRAHLYKAKESSGKTQNSLIKDILSKAFGGSKYDLVVSALGEKASSDEINEIRELLNTLEEQNKK</sequence>
<evidence type="ECO:0000313" key="5">
    <source>
        <dbReference type="EMBL" id="SFD33161.1"/>
    </source>
</evidence>
<dbReference type="EMBL" id="FOLO01000049">
    <property type="protein sequence ID" value="SFD33161.1"/>
    <property type="molecule type" value="Genomic_DNA"/>
</dbReference>
<evidence type="ECO:0000313" key="6">
    <source>
        <dbReference type="Proteomes" id="UP000198862"/>
    </source>
</evidence>
<dbReference type="InterPro" id="IPR005650">
    <property type="entry name" value="BlaI_family"/>
</dbReference>
<dbReference type="GO" id="GO:0045892">
    <property type="term" value="P:negative regulation of DNA-templated transcription"/>
    <property type="evidence" value="ECO:0007669"/>
    <property type="project" value="InterPro"/>
</dbReference>
<evidence type="ECO:0000256" key="1">
    <source>
        <dbReference type="ARBA" id="ARBA00011046"/>
    </source>
</evidence>
<keyword evidence="4" id="KW-0804">Transcription</keyword>
<dbReference type="InterPro" id="IPR036390">
    <property type="entry name" value="WH_DNA-bd_sf"/>
</dbReference>